<dbReference type="Proteomes" id="UP000784294">
    <property type="component" value="Unassembled WGS sequence"/>
</dbReference>
<dbReference type="SUPFAM" id="SSF57716">
    <property type="entry name" value="Glucocorticoid receptor-like (DNA-binding domain)"/>
    <property type="match status" value="1"/>
</dbReference>
<protein>
    <recommendedName>
        <fullName evidence="5">LIM zinc-binding domain-containing protein</fullName>
    </recommendedName>
</protein>
<evidence type="ECO:0000256" key="2">
    <source>
        <dbReference type="ARBA" id="ARBA00022833"/>
    </source>
</evidence>
<dbReference type="GO" id="GO:0005634">
    <property type="term" value="C:nucleus"/>
    <property type="evidence" value="ECO:0007669"/>
    <property type="project" value="TreeGrafter"/>
</dbReference>
<evidence type="ECO:0000256" key="3">
    <source>
        <dbReference type="ARBA" id="ARBA00023038"/>
    </source>
</evidence>
<evidence type="ECO:0000256" key="4">
    <source>
        <dbReference type="PROSITE-ProRule" id="PRU00125"/>
    </source>
</evidence>
<proteinExistence type="predicted"/>
<comment type="caution">
    <text evidence="6">The sequence shown here is derived from an EMBL/GenBank/DDBJ whole genome shotgun (WGS) entry which is preliminary data.</text>
</comment>
<evidence type="ECO:0000256" key="1">
    <source>
        <dbReference type="ARBA" id="ARBA00022723"/>
    </source>
</evidence>
<dbReference type="InterPro" id="IPR001781">
    <property type="entry name" value="Znf_LIM"/>
</dbReference>
<dbReference type="Gene3D" id="2.10.110.10">
    <property type="entry name" value="Cysteine Rich Protein"/>
    <property type="match status" value="1"/>
</dbReference>
<reference evidence="6" key="1">
    <citation type="submission" date="2018-11" db="EMBL/GenBank/DDBJ databases">
        <authorList>
            <consortium name="Pathogen Informatics"/>
        </authorList>
    </citation>
    <scope>NUCLEOTIDE SEQUENCE</scope>
</reference>
<dbReference type="GO" id="GO:0005912">
    <property type="term" value="C:adherens junction"/>
    <property type="evidence" value="ECO:0007669"/>
    <property type="project" value="TreeGrafter"/>
</dbReference>
<evidence type="ECO:0000259" key="5">
    <source>
        <dbReference type="PROSITE" id="PS50023"/>
    </source>
</evidence>
<evidence type="ECO:0000313" key="7">
    <source>
        <dbReference type="Proteomes" id="UP000784294"/>
    </source>
</evidence>
<dbReference type="SMART" id="SM00132">
    <property type="entry name" value="LIM"/>
    <property type="match status" value="1"/>
</dbReference>
<keyword evidence="2 4" id="KW-0862">Zinc</keyword>
<dbReference type="GO" id="GO:0003714">
    <property type="term" value="F:transcription corepressor activity"/>
    <property type="evidence" value="ECO:0007669"/>
    <property type="project" value="TreeGrafter"/>
</dbReference>
<dbReference type="EMBL" id="CAAALY010101280">
    <property type="protein sequence ID" value="VEL29221.1"/>
    <property type="molecule type" value="Genomic_DNA"/>
</dbReference>
<dbReference type="OrthoDB" id="25414at2759"/>
<gene>
    <name evidence="6" type="ORF">PXEA_LOCUS22661</name>
</gene>
<dbReference type="GO" id="GO:0001666">
    <property type="term" value="P:response to hypoxia"/>
    <property type="evidence" value="ECO:0007669"/>
    <property type="project" value="TreeGrafter"/>
</dbReference>
<dbReference type="GO" id="GO:0005667">
    <property type="term" value="C:transcription regulator complex"/>
    <property type="evidence" value="ECO:0007669"/>
    <property type="project" value="TreeGrafter"/>
</dbReference>
<dbReference type="GO" id="GO:0000932">
    <property type="term" value="C:P-body"/>
    <property type="evidence" value="ECO:0007669"/>
    <property type="project" value="TreeGrafter"/>
</dbReference>
<sequence>MKALGKSYHPGCFRCCICNECLDGIPFTIDKYNHIFCVSDYHLMYAPRCAKCGLPIMPKEVRCLLVIQISKF</sequence>
<dbReference type="AlphaFoldDB" id="A0A448X6B4"/>
<accession>A0A448X6B4</accession>
<organism evidence="6 7">
    <name type="scientific">Protopolystoma xenopodis</name>
    <dbReference type="NCBI Taxonomy" id="117903"/>
    <lineage>
        <taxon>Eukaryota</taxon>
        <taxon>Metazoa</taxon>
        <taxon>Spiralia</taxon>
        <taxon>Lophotrochozoa</taxon>
        <taxon>Platyhelminthes</taxon>
        <taxon>Monogenea</taxon>
        <taxon>Polyopisthocotylea</taxon>
        <taxon>Polystomatidea</taxon>
        <taxon>Polystomatidae</taxon>
        <taxon>Protopolystoma</taxon>
    </lineage>
</organism>
<evidence type="ECO:0000313" key="6">
    <source>
        <dbReference type="EMBL" id="VEL29221.1"/>
    </source>
</evidence>
<dbReference type="PANTHER" id="PTHR24219:SF4">
    <property type="entry name" value="LIM DOMAIN-CONTAINING PROTEIN JUB"/>
    <property type="match status" value="1"/>
</dbReference>
<feature type="domain" description="LIM zinc-binding" evidence="5">
    <location>
        <begin position="1"/>
        <end position="47"/>
    </location>
</feature>
<dbReference type="Pfam" id="PF00412">
    <property type="entry name" value="LIM"/>
    <property type="match status" value="1"/>
</dbReference>
<dbReference type="PANTHER" id="PTHR24219">
    <property type="entry name" value="LIM DOMAIN-CONTAINING PROTEIN JUB"/>
    <property type="match status" value="1"/>
</dbReference>
<keyword evidence="7" id="KW-1185">Reference proteome</keyword>
<dbReference type="PROSITE" id="PS50023">
    <property type="entry name" value="LIM_DOMAIN_2"/>
    <property type="match status" value="1"/>
</dbReference>
<keyword evidence="3 4" id="KW-0440">LIM domain</keyword>
<name>A0A448X6B4_9PLAT</name>
<dbReference type="InterPro" id="IPR047172">
    <property type="entry name" value="Ajuba-like"/>
</dbReference>
<dbReference type="GO" id="GO:0046872">
    <property type="term" value="F:metal ion binding"/>
    <property type="evidence" value="ECO:0007669"/>
    <property type="project" value="UniProtKB-KW"/>
</dbReference>
<keyword evidence="1 4" id="KW-0479">Metal-binding</keyword>
<dbReference type="GO" id="GO:0007010">
    <property type="term" value="P:cytoskeleton organization"/>
    <property type="evidence" value="ECO:0007669"/>
    <property type="project" value="TreeGrafter"/>
</dbReference>
<dbReference type="GO" id="GO:0035331">
    <property type="term" value="P:negative regulation of hippo signaling"/>
    <property type="evidence" value="ECO:0007669"/>
    <property type="project" value="TreeGrafter"/>
</dbReference>